<evidence type="ECO:0000256" key="2">
    <source>
        <dbReference type="SAM" id="Phobius"/>
    </source>
</evidence>
<dbReference type="EMBL" id="LCKW01000041">
    <property type="protein sequence ID" value="KKU06800.1"/>
    <property type="molecule type" value="Genomic_DNA"/>
</dbReference>
<gene>
    <name evidence="3" type="ORF">UX09_C0041G0003</name>
</gene>
<protein>
    <recommendedName>
        <fullName evidence="5">PsbP C-terminal domain-containing protein</fullName>
    </recommendedName>
</protein>
<proteinExistence type="predicted"/>
<keyword evidence="2" id="KW-0812">Transmembrane</keyword>
<accession>A0A0G1QDS4</accession>
<keyword evidence="2" id="KW-0472">Membrane</keyword>
<sequence length="245" mass="27455">MKTQAVWISVVIVGIAALIFVSRIMAPKPIDFPKESQKTTQETKIPEQNDPETEAEITAEALPEGWQKIETDNFTINAPKTWISSVPNATGDGTKKFLTVVKLESGVSDDAYTDPDVVILDISYLEKGEKTFDEIVKEFALNEDQAALQIEFMKESATPPYNEITTEDIVVTTEQVELKNGVEAKKITFQCLKVCYIEGPAYTIIQYFINDEDKIYKLEAKTATTEKTETLLLVAEQVVKTFEVK</sequence>
<evidence type="ECO:0000313" key="4">
    <source>
        <dbReference type="Proteomes" id="UP000034354"/>
    </source>
</evidence>
<keyword evidence="2" id="KW-1133">Transmembrane helix</keyword>
<feature type="transmembrane region" description="Helical" evidence="2">
    <location>
        <begin position="6"/>
        <end position="26"/>
    </location>
</feature>
<name>A0A0G1QDS4_9BACT</name>
<reference evidence="3 4" key="1">
    <citation type="journal article" date="2015" name="Nature">
        <title>rRNA introns, odd ribosomes, and small enigmatic genomes across a large radiation of phyla.</title>
        <authorList>
            <person name="Brown C.T."/>
            <person name="Hug L.A."/>
            <person name="Thomas B.C."/>
            <person name="Sharon I."/>
            <person name="Castelle C.J."/>
            <person name="Singh A."/>
            <person name="Wilkins M.J."/>
            <person name="Williams K.H."/>
            <person name="Banfield J.F."/>
        </authorList>
    </citation>
    <scope>NUCLEOTIDE SEQUENCE [LARGE SCALE GENOMIC DNA]</scope>
</reference>
<dbReference type="AlphaFoldDB" id="A0A0G1QDS4"/>
<organism evidence="3 4">
    <name type="scientific">Candidatus Uhrbacteria bacterium GW2011_GWE2_45_35</name>
    <dbReference type="NCBI Taxonomy" id="1618993"/>
    <lineage>
        <taxon>Bacteria</taxon>
        <taxon>Candidatus Uhriibacteriota</taxon>
    </lineage>
</organism>
<evidence type="ECO:0000256" key="1">
    <source>
        <dbReference type="SAM" id="MobiDB-lite"/>
    </source>
</evidence>
<comment type="caution">
    <text evidence="3">The sequence shown here is derived from an EMBL/GenBank/DDBJ whole genome shotgun (WGS) entry which is preliminary data.</text>
</comment>
<evidence type="ECO:0000313" key="3">
    <source>
        <dbReference type="EMBL" id="KKU06800.1"/>
    </source>
</evidence>
<dbReference type="Proteomes" id="UP000034354">
    <property type="component" value="Unassembled WGS sequence"/>
</dbReference>
<feature type="region of interest" description="Disordered" evidence="1">
    <location>
        <begin position="31"/>
        <end position="53"/>
    </location>
</feature>
<evidence type="ECO:0008006" key="5">
    <source>
        <dbReference type="Google" id="ProtNLM"/>
    </source>
</evidence>